<dbReference type="Pfam" id="PF00071">
    <property type="entry name" value="Ras"/>
    <property type="match status" value="1"/>
</dbReference>
<accession>A0A9W4SIJ5</accession>
<organism evidence="2 3">
    <name type="scientific">Funneliformis geosporum</name>
    <dbReference type="NCBI Taxonomy" id="1117311"/>
    <lineage>
        <taxon>Eukaryota</taxon>
        <taxon>Fungi</taxon>
        <taxon>Fungi incertae sedis</taxon>
        <taxon>Mucoromycota</taxon>
        <taxon>Glomeromycotina</taxon>
        <taxon>Glomeromycetes</taxon>
        <taxon>Glomerales</taxon>
        <taxon>Glomeraceae</taxon>
        <taxon>Funneliformis</taxon>
    </lineage>
</organism>
<dbReference type="PANTHER" id="PTHR14932:SF1">
    <property type="entry name" value="RAB-LIKE PROTEIN 6"/>
    <property type="match status" value="1"/>
</dbReference>
<dbReference type="PANTHER" id="PTHR14932">
    <property type="entry name" value="RAS GTPASE-RELATED"/>
    <property type="match status" value="1"/>
</dbReference>
<feature type="non-terminal residue" evidence="2">
    <location>
        <position position="814"/>
    </location>
</feature>
<dbReference type="GO" id="GO:0005829">
    <property type="term" value="C:cytosol"/>
    <property type="evidence" value="ECO:0007669"/>
    <property type="project" value="TreeGrafter"/>
</dbReference>
<feature type="compositionally biased region" description="Basic and acidic residues" evidence="1">
    <location>
        <begin position="766"/>
        <end position="780"/>
    </location>
</feature>
<dbReference type="OrthoDB" id="207081at2759"/>
<dbReference type="PROSITE" id="PS51419">
    <property type="entry name" value="RAB"/>
    <property type="match status" value="1"/>
</dbReference>
<evidence type="ECO:0000256" key="1">
    <source>
        <dbReference type="SAM" id="MobiDB-lite"/>
    </source>
</evidence>
<feature type="region of interest" description="Disordered" evidence="1">
    <location>
        <begin position="669"/>
        <end position="692"/>
    </location>
</feature>
<dbReference type="SMART" id="SM00175">
    <property type="entry name" value="RAB"/>
    <property type="match status" value="1"/>
</dbReference>
<dbReference type="EMBL" id="CAMKVN010000681">
    <property type="protein sequence ID" value="CAI2170295.1"/>
    <property type="molecule type" value="Genomic_DNA"/>
</dbReference>
<proteinExistence type="predicted"/>
<gene>
    <name evidence="2" type="ORF">FWILDA_LOCUS4509</name>
</gene>
<feature type="region of interest" description="Disordered" evidence="1">
    <location>
        <begin position="740"/>
        <end position="814"/>
    </location>
</feature>
<dbReference type="Pfam" id="PF08477">
    <property type="entry name" value="Roc"/>
    <property type="match status" value="1"/>
</dbReference>
<sequence>LVLVNEIVEDNLDDRTEENRPKRLLDNEEDIARTIKRIENKDIYITDRLSNRGEKNLPLIFSLKQNFKTHEMVRFSKEVPYQDVQPQSTIFKPMQGMFRKGVQYNMKIIIRGDIRTGKTTLFNRLQGDSFKEDYVTTPQIQVANIQWNYNQTNDVIKVEIWDVVDKGINPASISKRPNLSDGTGLKIENDQVASTSPVQQATELSPDQLTLDAATINVYRNTHGIILLFDITKTWTFDYAIKELKSIPRNMAVLLLGNFSDLSSQRAIPQSQVYQAIADCNRIRVTEYPTANMIRYVETSMLTGFGLEYIHKYFGVPFLQLQRDILRQQLELKTKELATLLDTLDNCEQIPSSARKLPEPKQMEDNFVQEKSSLKEQWEKDFQDFSQVSGAEITDEIVKPLSPKLNLSQSTSSSLKSKLKAATPDIAIIEDFDAGKLEDDFFDDTSDPSFVQSLNLPSKVDVQKQDDFDLSNPMVTADEDLVGDVYNDMEETEGGNKTTNIRQSLGFNGDLNDVWKLRHTSNSSAIIASDSSDDDLITGAKHMNLLERRPSNATSLIEKSRLSQELRALREESNFLDPETSKYPEHVLSMINNPYLESDNTGVSNSSKVHHSFDMEEYTPMTFGTPSAYEEIGEGQDNPWLEGDSNQQIKDANISSPTTQSRELVFNYPVEQKSSNDHLNRNSESAKDEMHHKNLHLHHPKPFDEELISSSPWGGLNKSNIQSLQNTEDSLLDAYIKSMKKEKTKEQSITETANKIPKKKKKKKSKDSNTKEENNNETKKEKSKKKKQKSIEGEVNGGLTFREKKTSTKKAVTK</sequence>
<name>A0A9W4SIJ5_9GLOM</name>
<dbReference type="GO" id="GO:0003924">
    <property type="term" value="F:GTPase activity"/>
    <property type="evidence" value="ECO:0007669"/>
    <property type="project" value="InterPro"/>
</dbReference>
<dbReference type="GO" id="GO:0005634">
    <property type="term" value="C:nucleus"/>
    <property type="evidence" value="ECO:0007669"/>
    <property type="project" value="TreeGrafter"/>
</dbReference>
<evidence type="ECO:0000313" key="2">
    <source>
        <dbReference type="EMBL" id="CAI2170295.1"/>
    </source>
</evidence>
<dbReference type="InterPro" id="IPR027417">
    <property type="entry name" value="P-loop_NTPase"/>
</dbReference>
<dbReference type="SUPFAM" id="SSF52540">
    <property type="entry name" value="P-loop containing nucleoside triphosphate hydrolases"/>
    <property type="match status" value="1"/>
</dbReference>
<feature type="compositionally biased region" description="Basic and acidic residues" evidence="1">
    <location>
        <begin position="674"/>
        <end position="692"/>
    </location>
</feature>
<dbReference type="GO" id="GO:0005525">
    <property type="term" value="F:GTP binding"/>
    <property type="evidence" value="ECO:0007669"/>
    <property type="project" value="InterPro"/>
</dbReference>
<keyword evidence="3" id="KW-1185">Reference proteome</keyword>
<dbReference type="Proteomes" id="UP001153678">
    <property type="component" value="Unassembled WGS sequence"/>
</dbReference>
<dbReference type="Gene3D" id="3.40.50.300">
    <property type="entry name" value="P-loop containing nucleotide triphosphate hydrolases"/>
    <property type="match status" value="1"/>
</dbReference>
<dbReference type="InterPro" id="IPR001806">
    <property type="entry name" value="Small_GTPase"/>
</dbReference>
<feature type="compositionally biased region" description="Basic residues" evidence="1">
    <location>
        <begin position="756"/>
        <end position="765"/>
    </location>
</feature>
<comment type="caution">
    <text evidence="2">The sequence shown here is derived from an EMBL/GenBank/DDBJ whole genome shotgun (WGS) entry which is preliminary data.</text>
</comment>
<dbReference type="AlphaFoldDB" id="A0A9W4SIJ5"/>
<protein>
    <submittedName>
        <fullName evidence="2">2115_t:CDS:1</fullName>
    </submittedName>
</protein>
<dbReference type="InterPro" id="IPR040385">
    <property type="entry name" value="RABL6"/>
</dbReference>
<reference evidence="2" key="1">
    <citation type="submission" date="2022-08" db="EMBL/GenBank/DDBJ databases">
        <authorList>
            <person name="Kallberg Y."/>
            <person name="Tangrot J."/>
            <person name="Rosling A."/>
        </authorList>
    </citation>
    <scope>NUCLEOTIDE SEQUENCE</scope>
    <source>
        <strain evidence="2">Wild A</strain>
    </source>
</reference>
<evidence type="ECO:0000313" key="3">
    <source>
        <dbReference type="Proteomes" id="UP001153678"/>
    </source>
</evidence>